<feature type="binding site" evidence="9">
    <location>
        <position position="128"/>
    </location>
    <ligand>
        <name>Fe(2+)</name>
        <dbReference type="ChEBI" id="CHEBI:29033"/>
    </ligand>
</feature>
<dbReference type="CDD" id="cd02232">
    <property type="entry name" value="cupin_ARD"/>
    <property type="match status" value="1"/>
</dbReference>
<protein>
    <recommendedName>
        <fullName evidence="9">Acireductone dioxygenase</fullName>
    </recommendedName>
    <alternativeName>
        <fullName evidence="9">1,2-dihydroxy-3-keto-5-methylthiopentene dioxygenase</fullName>
        <shortName evidence="9">DHK-MTPene dioxygenase</shortName>
    </alternativeName>
    <alternativeName>
        <fullName evidence="9">Acireductone dioxygenase (Fe(2+)-requiring)</fullName>
        <shortName evidence="9">ARD'</shortName>
        <shortName evidence="9">Fe-ARD</shortName>
        <ecNumber evidence="9">1.13.11.54</ecNumber>
    </alternativeName>
    <alternativeName>
        <fullName evidence="9">Acireductone dioxygenase (Ni(2+)-requiring)</fullName>
        <shortName evidence="9">ARD</shortName>
        <shortName evidence="9">Ni-ARD</shortName>
        <ecNumber evidence="9">1.13.11.53</ecNumber>
    </alternativeName>
</protein>
<dbReference type="HOGENOM" id="CLU_125400_0_0_9"/>
<dbReference type="EC" id="1.13.11.54" evidence="9"/>
<proteinExistence type="inferred from homology"/>
<keyword evidence="4 9" id="KW-0479">Metal-binding</keyword>
<dbReference type="STRING" id="1048834.TC41_0115"/>
<evidence type="ECO:0000313" key="10">
    <source>
        <dbReference type="EMBL" id="AEJ42093.1"/>
    </source>
</evidence>
<dbReference type="InterPro" id="IPR011051">
    <property type="entry name" value="RmlC_Cupin_sf"/>
</dbReference>
<dbReference type="EC" id="1.13.11.53" evidence="9"/>
<evidence type="ECO:0000256" key="7">
    <source>
        <dbReference type="ARBA" id="ARBA00023004"/>
    </source>
</evidence>
<dbReference type="PANTHER" id="PTHR23418">
    <property type="entry name" value="ACIREDUCTONE DIOXYGENASE"/>
    <property type="match status" value="1"/>
</dbReference>
<evidence type="ECO:0000313" key="11">
    <source>
        <dbReference type="Proteomes" id="UP000000292"/>
    </source>
</evidence>
<comment type="pathway">
    <text evidence="9">Amino-acid biosynthesis; L-methionine biosynthesis via salvage pathway; L-methionine from S-methyl-5-thio-alpha-D-ribose 1-phosphate: step 5/6.</text>
</comment>
<name>F8IID4_ALIAT</name>
<dbReference type="InterPro" id="IPR004313">
    <property type="entry name" value="ARD"/>
</dbReference>
<feature type="binding site" evidence="9">
    <location>
        <position position="132"/>
    </location>
    <ligand>
        <name>Ni(2+)</name>
        <dbReference type="ChEBI" id="CHEBI:49786"/>
    </ligand>
</feature>
<comment type="cofactor">
    <cofactor evidence="9">
        <name>Ni(2+)</name>
        <dbReference type="ChEBI" id="CHEBI:49786"/>
    </cofactor>
    <text evidence="9">Binds 1 nickel ion per monomer.</text>
</comment>
<keyword evidence="3 9" id="KW-0028">Amino-acid biosynthesis</keyword>
<evidence type="ECO:0000256" key="1">
    <source>
        <dbReference type="ARBA" id="ARBA00000428"/>
    </source>
</evidence>
<keyword evidence="5 9" id="KW-0223">Dioxygenase</keyword>
<evidence type="ECO:0000256" key="4">
    <source>
        <dbReference type="ARBA" id="ARBA00022723"/>
    </source>
</evidence>
<dbReference type="SUPFAM" id="SSF51182">
    <property type="entry name" value="RmlC-like cupins"/>
    <property type="match status" value="1"/>
</dbReference>
<dbReference type="PATRIC" id="fig|1048834.4.peg.105"/>
<dbReference type="InterPro" id="IPR023956">
    <property type="entry name" value="ARD_bac"/>
</dbReference>
<dbReference type="PANTHER" id="PTHR23418:SF0">
    <property type="entry name" value="ACIREDUCTONE DIOXYGENASE"/>
    <property type="match status" value="1"/>
</dbReference>
<dbReference type="GO" id="GO:0019284">
    <property type="term" value="P:L-methionine salvage from S-adenosylmethionine"/>
    <property type="evidence" value="ECO:0007669"/>
    <property type="project" value="InterPro"/>
</dbReference>
<keyword evidence="6 9" id="KW-0560">Oxidoreductase</keyword>
<dbReference type="GO" id="GO:0016151">
    <property type="term" value="F:nickel cation binding"/>
    <property type="evidence" value="ECO:0007669"/>
    <property type="project" value="UniProtKB-UniRule"/>
</dbReference>
<evidence type="ECO:0000256" key="9">
    <source>
        <dbReference type="HAMAP-Rule" id="MF_01682"/>
    </source>
</evidence>
<evidence type="ECO:0000256" key="6">
    <source>
        <dbReference type="ARBA" id="ARBA00023002"/>
    </source>
</evidence>
<feature type="binding site" evidence="9">
    <location>
        <position position="171"/>
    </location>
    <ligand>
        <name>Ni(2+)</name>
        <dbReference type="ChEBI" id="CHEBI:49786"/>
    </ligand>
</feature>
<reference evidence="11" key="2">
    <citation type="submission" date="2011-06" db="EMBL/GenBank/DDBJ databases">
        <title>The complete genome sequence of Alicyclobacillus acidocaldarius sp. Tc-4-1.</title>
        <authorList>
            <person name="Chen Y."/>
            <person name="He Y."/>
            <person name="Dong Z."/>
            <person name="Hu S."/>
        </authorList>
    </citation>
    <scope>NUCLEOTIDE SEQUENCE [LARGE SCALE GENOMIC DNA]</scope>
    <source>
        <strain evidence="11">Tc-4-1</strain>
    </source>
</reference>
<dbReference type="AlphaFoldDB" id="F8IID4"/>
<dbReference type="GO" id="GO:0010309">
    <property type="term" value="F:acireductone dioxygenase [iron(II)-requiring] activity"/>
    <property type="evidence" value="ECO:0007669"/>
    <property type="project" value="UniProtKB-UniRule"/>
</dbReference>
<organism evidence="10 11">
    <name type="scientific">Alicyclobacillus acidocaldarius (strain Tc-4-1)</name>
    <name type="common">Bacillus acidocaldarius</name>
    <dbReference type="NCBI Taxonomy" id="1048834"/>
    <lineage>
        <taxon>Bacteria</taxon>
        <taxon>Bacillati</taxon>
        <taxon>Bacillota</taxon>
        <taxon>Bacilli</taxon>
        <taxon>Bacillales</taxon>
        <taxon>Alicyclobacillaceae</taxon>
        <taxon>Alicyclobacillus</taxon>
    </lineage>
</organism>
<feature type="site" description="Important to generate the dianion" evidence="9">
    <location>
        <position position="134"/>
    </location>
</feature>
<comment type="subunit">
    <text evidence="9">Monomer.</text>
</comment>
<dbReference type="KEGG" id="aad:TC41_0115"/>
<dbReference type="Proteomes" id="UP000000292">
    <property type="component" value="Chromosome"/>
</dbReference>
<evidence type="ECO:0000256" key="3">
    <source>
        <dbReference type="ARBA" id="ARBA00022605"/>
    </source>
</evidence>
<comment type="catalytic activity">
    <reaction evidence="1 9">
        <text>1,2-dihydroxy-5-(methylsulfanyl)pent-1-en-3-one + O2 = 4-methylsulfanyl-2-oxobutanoate + formate + 2 H(+)</text>
        <dbReference type="Rhea" id="RHEA:24504"/>
        <dbReference type="ChEBI" id="CHEBI:15378"/>
        <dbReference type="ChEBI" id="CHEBI:15379"/>
        <dbReference type="ChEBI" id="CHEBI:15740"/>
        <dbReference type="ChEBI" id="CHEBI:16723"/>
        <dbReference type="ChEBI" id="CHEBI:49252"/>
        <dbReference type="EC" id="1.13.11.54"/>
    </reaction>
</comment>
<evidence type="ECO:0000256" key="5">
    <source>
        <dbReference type="ARBA" id="ARBA00022964"/>
    </source>
</evidence>
<feature type="site" description="May play a role in transmitting local conformational changes" evidence="9">
    <location>
        <position position="131"/>
    </location>
</feature>
<gene>
    <name evidence="9 10" type="primary">mtnD</name>
    <name evidence="10" type="ordered locus">TC41_0115</name>
</gene>
<sequence length="206" mass="23344">MPGGILRYTQAADVRGHGEAYKEVGVVAYVRIRNTGEEIHGEDQVREFLNRNEVYYDHWDVDRRLPDALKGKFDLSDAEKDEILQALQEEIQDLSRKRGYVKWDVISLSESTPNLDELLKKFEQVHTHTEDEVRAIVSGSGIFIIKGKDGGYFDVVLSAGDVISVPEGNPHFFTLTDERKVVAVRLFIDPAGWVAHPYEDPAFQQA</sequence>
<dbReference type="GO" id="GO:0019509">
    <property type="term" value="P:L-methionine salvage from methylthioadenosine"/>
    <property type="evidence" value="ECO:0007669"/>
    <property type="project" value="UniProtKB-UniRule"/>
</dbReference>
<feature type="binding site" evidence="9">
    <location>
        <position position="126"/>
    </location>
    <ligand>
        <name>Ni(2+)</name>
        <dbReference type="ChEBI" id="CHEBI:49786"/>
    </ligand>
</feature>
<comment type="cofactor">
    <cofactor evidence="9">
        <name>Fe(2+)</name>
        <dbReference type="ChEBI" id="CHEBI:29033"/>
    </cofactor>
    <text evidence="9">Binds 1 Fe(2+) cation per monomer.</text>
</comment>
<comment type="caution">
    <text evidence="9">Lacks conserved residue(s) required for the propagation of feature annotation.</text>
</comment>
<accession>F8IID4</accession>
<comment type="catalytic activity">
    <reaction evidence="9">
        <text>1,2-dihydroxy-5-(methylsulfanyl)pent-1-en-3-one + O2 = 3-(methylsulfanyl)propanoate + CO + formate + 2 H(+)</text>
        <dbReference type="Rhea" id="RHEA:14161"/>
        <dbReference type="ChEBI" id="CHEBI:15378"/>
        <dbReference type="ChEBI" id="CHEBI:15379"/>
        <dbReference type="ChEBI" id="CHEBI:15740"/>
        <dbReference type="ChEBI" id="CHEBI:17245"/>
        <dbReference type="ChEBI" id="CHEBI:49016"/>
        <dbReference type="ChEBI" id="CHEBI:49252"/>
        <dbReference type="EC" id="1.13.11.53"/>
    </reaction>
</comment>
<comment type="function">
    <text evidence="9">Catalyzes 2 different reactions between oxygene and the acireductone 1,2-dihydroxy-3-keto-5-methylthiopentene (DHK-MTPene) depending upon the metal bound in the active site. Fe-containing acireductone dioxygenase (Fe-ARD) produces formate and 2-keto-4-methylthiobutyrate (KMTB), the alpha-ketoacid precursor of methionine in the methionine recycle pathway. Ni-containing acireductone dioxygenase (Ni-ARD) produces methylthiopropionate, carbon monoxide and formate, and does not lie on the methionine recycle pathway.</text>
</comment>
<dbReference type="eggNOG" id="COG1791">
    <property type="taxonomic scope" value="Bacteria"/>
</dbReference>
<dbReference type="Gene3D" id="2.60.120.10">
    <property type="entry name" value="Jelly Rolls"/>
    <property type="match status" value="1"/>
</dbReference>
<keyword evidence="8 9" id="KW-0486">Methionine biosynthesis</keyword>
<dbReference type="HAMAP" id="MF_01682">
    <property type="entry name" value="Salvage_MtnD"/>
    <property type="match status" value="1"/>
</dbReference>
<dbReference type="UniPathway" id="UPA00904">
    <property type="reaction ID" value="UER00878"/>
</dbReference>
<keyword evidence="2 9" id="KW-0533">Nickel</keyword>
<feature type="binding site" evidence="9">
    <location>
        <position position="171"/>
    </location>
    <ligand>
        <name>Fe(2+)</name>
        <dbReference type="ChEBI" id="CHEBI:29033"/>
    </ligand>
</feature>
<keyword evidence="7 9" id="KW-0408">Iron</keyword>
<dbReference type="EMBL" id="CP002902">
    <property type="protein sequence ID" value="AEJ42093.1"/>
    <property type="molecule type" value="Genomic_DNA"/>
</dbReference>
<comment type="similarity">
    <text evidence="9">Belongs to the acireductone dioxygenase (ARD) family.</text>
</comment>
<dbReference type="InterPro" id="IPR014710">
    <property type="entry name" value="RmlC-like_jellyroll"/>
</dbReference>
<feature type="binding site" evidence="9">
    <location>
        <position position="126"/>
    </location>
    <ligand>
        <name>Fe(2+)</name>
        <dbReference type="ChEBI" id="CHEBI:29033"/>
    </ligand>
</feature>
<evidence type="ECO:0000256" key="2">
    <source>
        <dbReference type="ARBA" id="ARBA00022596"/>
    </source>
</evidence>
<dbReference type="GO" id="GO:0010308">
    <property type="term" value="F:acireductone dioxygenase (Ni2+-requiring) activity"/>
    <property type="evidence" value="ECO:0007669"/>
    <property type="project" value="UniProtKB-UniRule"/>
</dbReference>
<dbReference type="GO" id="GO:0005506">
    <property type="term" value="F:iron ion binding"/>
    <property type="evidence" value="ECO:0007669"/>
    <property type="project" value="UniProtKB-UniRule"/>
</dbReference>
<feature type="binding site" evidence="9">
    <location>
        <position position="132"/>
    </location>
    <ligand>
        <name>Fe(2+)</name>
        <dbReference type="ChEBI" id="CHEBI:29033"/>
    </ligand>
</feature>
<feature type="binding site" evidence="9">
    <location>
        <position position="128"/>
    </location>
    <ligand>
        <name>Ni(2+)</name>
        <dbReference type="ChEBI" id="CHEBI:49786"/>
    </ligand>
</feature>
<evidence type="ECO:0000256" key="8">
    <source>
        <dbReference type="ARBA" id="ARBA00023167"/>
    </source>
</evidence>
<reference evidence="10 11" key="1">
    <citation type="journal article" date="2011" name="J. Bacteriol.">
        <title>Complete Genome Sequence of Alicyclobacillus acidocaldarius Strain Tc-4-1.</title>
        <authorList>
            <person name="Chen Y."/>
            <person name="He Y."/>
            <person name="Zhang B."/>
            <person name="Yang J."/>
            <person name="Li W."/>
            <person name="Dong Z."/>
            <person name="Hu S."/>
        </authorList>
    </citation>
    <scope>NUCLEOTIDE SEQUENCE [LARGE SCALE GENOMIC DNA]</scope>
    <source>
        <strain evidence="10 11">Tc-4-1</strain>
    </source>
</reference>
<dbReference type="Pfam" id="PF03079">
    <property type="entry name" value="ARD"/>
    <property type="match status" value="1"/>
</dbReference>